<organism evidence="2 3">
    <name type="scientific">Gaetbulibacter jejuensis</name>
    <dbReference type="NCBI Taxonomy" id="584607"/>
    <lineage>
        <taxon>Bacteria</taxon>
        <taxon>Pseudomonadati</taxon>
        <taxon>Bacteroidota</taxon>
        <taxon>Flavobacteriia</taxon>
        <taxon>Flavobacteriales</taxon>
        <taxon>Flavobacteriaceae</taxon>
        <taxon>Gaetbulibacter</taxon>
    </lineage>
</organism>
<comment type="caution">
    <text evidence="2">The sequence shown here is derived from an EMBL/GenBank/DDBJ whole genome shotgun (WGS) entry which is preliminary data.</text>
</comment>
<dbReference type="InterPro" id="IPR000182">
    <property type="entry name" value="GNAT_dom"/>
</dbReference>
<evidence type="ECO:0000259" key="1">
    <source>
        <dbReference type="PROSITE" id="PS51186"/>
    </source>
</evidence>
<evidence type="ECO:0000313" key="2">
    <source>
        <dbReference type="EMBL" id="GAA0743347.1"/>
    </source>
</evidence>
<dbReference type="Gene3D" id="3.40.630.30">
    <property type="match status" value="1"/>
</dbReference>
<dbReference type="PROSITE" id="PS51186">
    <property type="entry name" value="GNAT"/>
    <property type="match status" value="1"/>
</dbReference>
<dbReference type="Pfam" id="PF00583">
    <property type="entry name" value="Acetyltransf_1"/>
    <property type="match status" value="1"/>
</dbReference>
<dbReference type="SUPFAM" id="SSF55729">
    <property type="entry name" value="Acyl-CoA N-acyltransferases (Nat)"/>
    <property type="match status" value="1"/>
</dbReference>
<dbReference type="EMBL" id="BAAAGF010000002">
    <property type="protein sequence ID" value="GAA0743347.1"/>
    <property type="molecule type" value="Genomic_DNA"/>
</dbReference>
<gene>
    <name evidence="2" type="ORF">GCM10009431_16390</name>
</gene>
<dbReference type="InterPro" id="IPR016181">
    <property type="entry name" value="Acyl_CoA_acyltransferase"/>
</dbReference>
<proteinExistence type="predicted"/>
<accession>A0ABN1JND0</accession>
<sequence length="245" mass="28579">MTTRQRNISNLIDLWKNATQPFNTYNEDEFIGYCFIKDSQWPNKIWLKETHNISILNDISLILKSRMDNLTFSYFDKDSDKVNLIFDYYGFDQVSSQHGMSLDLKELPSFKTKTYLKFELVTDSNKAEIWSKAFEMSFGYKISEETINKTFQKINYYNIYFNNEIAGTVICHKTLTTLGIHSLGIIPSMRGKGLATQIMYNILNEAKANGLELATLQASQMAKYMYEKMGFTTDFLMRNYKLKTI</sequence>
<name>A0ABN1JND0_9FLAO</name>
<dbReference type="CDD" id="cd04301">
    <property type="entry name" value="NAT_SF"/>
    <property type="match status" value="1"/>
</dbReference>
<dbReference type="Proteomes" id="UP001500736">
    <property type="component" value="Unassembled WGS sequence"/>
</dbReference>
<protein>
    <recommendedName>
        <fullName evidence="1">N-acetyltransferase domain-containing protein</fullName>
    </recommendedName>
</protein>
<evidence type="ECO:0000313" key="3">
    <source>
        <dbReference type="Proteomes" id="UP001500736"/>
    </source>
</evidence>
<dbReference type="RefSeq" id="WP_343797347.1">
    <property type="nucleotide sequence ID" value="NZ_BAAAGF010000002.1"/>
</dbReference>
<keyword evidence="3" id="KW-1185">Reference proteome</keyword>
<reference evidence="2 3" key="1">
    <citation type="journal article" date="2019" name="Int. J. Syst. Evol. Microbiol.">
        <title>The Global Catalogue of Microorganisms (GCM) 10K type strain sequencing project: providing services to taxonomists for standard genome sequencing and annotation.</title>
        <authorList>
            <consortium name="The Broad Institute Genomics Platform"/>
            <consortium name="The Broad Institute Genome Sequencing Center for Infectious Disease"/>
            <person name="Wu L."/>
            <person name="Ma J."/>
        </authorList>
    </citation>
    <scope>NUCLEOTIDE SEQUENCE [LARGE SCALE GENOMIC DNA]</scope>
    <source>
        <strain evidence="2 3">JCM 15976</strain>
    </source>
</reference>
<feature type="domain" description="N-acetyltransferase" evidence="1">
    <location>
        <begin position="116"/>
        <end position="245"/>
    </location>
</feature>